<gene>
    <name evidence="9 11" type="primary">secF</name>
    <name evidence="11" type="ORF">E6G98_08605</name>
</gene>
<dbReference type="InterPro" id="IPR022813">
    <property type="entry name" value="SecD/SecF_arch_bac"/>
</dbReference>
<comment type="caution">
    <text evidence="11">The sequence shown here is derived from an EMBL/GenBank/DDBJ whole genome shotgun (WGS) entry which is preliminary data.</text>
</comment>
<dbReference type="AlphaFoldDB" id="A0A537LP42"/>
<feature type="transmembrane region" description="Helical" evidence="9">
    <location>
        <begin position="141"/>
        <end position="159"/>
    </location>
</feature>
<keyword evidence="3 9" id="KW-1003">Cell membrane</keyword>
<evidence type="ECO:0000259" key="10">
    <source>
        <dbReference type="Pfam" id="PF02355"/>
    </source>
</evidence>
<feature type="transmembrane region" description="Helical" evidence="9">
    <location>
        <begin position="23"/>
        <end position="45"/>
    </location>
</feature>
<evidence type="ECO:0000313" key="12">
    <source>
        <dbReference type="Proteomes" id="UP000315217"/>
    </source>
</evidence>
<keyword evidence="2 9" id="KW-0813">Transport</keyword>
<evidence type="ECO:0000256" key="9">
    <source>
        <dbReference type="HAMAP-Rule" id="MF_01464"/>
    </source>
</evidence>
<dbReference type="Proteomes" id="UP000315217">
    <property type="component" value="Unassembled WGS sequence"/>
</dbReference>
<evidence type="ECO:0000256" key="1">
    <source>
        <dbReference type="ARBA" id="ARBA00004651"/>
    </source>
</evidence>
<dbReference type="HAMAP" id="MF_01464_B">
    <property type="entry name" value="SecF_B"/>
    <property type="match status" value="1"/>
</dbReference>
<sequence>MNGRSPAPSDAGRSWDIMGRRRWGYALSLLIILPGIAALIVNSAAGRGALDWGIDFTGGNFFQFQLQQPFEVADVRQIVDRFATGQSVIQKSEQEVFIRTRPLPAGTKQALLDAITARFSGVTVLRSDEVGPKIGRELRNLAIVGVIVGLILQVVYIAVRFKSIRYAVAADVALLHDLLVVTGVFALTRKEVNSSFVAILLTVVGYSINDTIVVFDRIRENLAQRTREAFERLVNRSILEALVRSINTALTTIIAIAAVYLFGGSTIRDFSFGLMIGIFTGGYSSILNACPILVDWHLWSERRSRRPAAVTASPVTVPPGSRRDKRG</sequence>
<feature type="transmembrane region" description="Helical" evidence="9">
    <location>
        <begin position="194"/>
        <end position="215"/>
    </location>
</feature>
<evidence type="ECO:0000256" key="2">
    <source>
        <dbReference type="ARBA" id="ARBA00022448"/>
    </source>
</evidence>
<protein>
    <recommendedName>
        <fullName evidence="9">Protein-export membrane protein SecF</fullName>
    </recommendedName>
</protein>
<evidence type="ECO:0000256" key="3">
    <source>
        <dbReference type="ARBA" id="ARBA00022475"/>
    </source>
</evidence>
<dbReference type="SUPFAM" id="SSF82866">
    <property type="entry name" value="Multidrug efflux transporter AcrB transmembrane domain"/>
    <property type="match status" value="1"/>
</dbReference>
<dbReference type="InterPro" id="IPR005665">
    <property type="entry name" value="SecF_bac"/>
</dbReference>
<name>A0A537LP42_9BACT</name>
<reference evidence="11 12" key="1">
    <citation type="journal article" date="2019" name="Nat. Microbiol.">
        <title>Mediterranean grassland soil C-N compound turnover is dependent on rainfall and depth, and is mediated by genomically divergent microorganisms.</title>
        <authorList>
            <person name="Diamond S."/>
            <person name="Andeer P.F."/>
            <person name="Li Z."/>
            <person name="Crits-Christoph A."/>
            <person name="Burstein D."/>
            <person name="Anantharaman K."/>
            <person name="Lane K.R."/>
            <person name="Thomas B.C."/>
            <person name="Pan C."/>
            <person name="Northen T.R."/>
            <person name="Banfield J.F."/>
        </authorList>
    </citation>
    <scope>NUCLEOTIDE SEQUENCE [LARGE SCALE GENOMIC DNA]</scope>
    <source>
        <strain evidence="11">NP_1</strain>
    </source>
</reference>
<dbReference type="PRINTS" id="PR01755">
    <property type="entry name" value="SECFTRNLCASE"/>
</dbReference>
<dbReference type="PANTHER" id="PTHR30081">
    <property type="entry name" value="PROTEIN-EXPORT MEMBRANE PROTEIN SEC"/>
    <property type="match status" value="1"/>
</dbReference>
<keyword evidence="6 9" id="KW-1133">Transmembrane helix</keyword>
<evidence type="ECO:0000313" key="11">
    <source>
        <dbReference type="EMBL" id="TMJ09788.1"/>
    </source>
</evidence>
<feature type="transmembrane region" description="Helical" evidence="9">
    <location>
        <begin position="166"/>
        <end position="188"/>
    </location>
</feature>
<dbReference type="Pfam" id="PF02355">
    <property type="entry name" value="SecD_SecF_C"/>
    <property type="match status" value="1"/>
</dbReference>
<comment type="subunit">
    <text evidence="9">Forms a complex with SecD. Part of the essential Sec protein translocation apparatus which comprises SecA, SecYEG and auxiliary proteins SecDF. Other proteins may also be involved.</text>
</comment>
<dbReference type="GO" id="GO:0005886">
    <property type="term" value="C:plasma membrane"/>
    <property type="evidence" value="ECO:0007669"/>
    <property type="project" value="UniProtKB-SubCell"/>
</dbReference>
<comment type="subcellular location">
    <subcellularLocation>
        <location evidence="1 9">Cell membrane</location>
        <topology evidence="1 9">Multi-pass membrane protein</topology>
    </subcellularLocation>
</comment>
<evidence type="ECO:0000256" key="6">
    <source>
        <dbReference type="ARBA" id="ARBA00022989"/>
    </source>
</evidence>
<dbReference type="InterPro" id="IPR048634">
    <property type="entry name" value="SecD_SecF_C"/>
</dbReference>
<dbReference type="GO" id="GO:0065002">
    <property type="term" value="P:intracellular protein transmembrane transport"/>
    <property type="evidence" value="ECO:0007669"/>
    <property type="project" value="UniProtKB-UniRule"/>
</dbReference>
<dbReference type="PANTHER" id="PTHR30081:SF8">
    <property type="entry name" value="PROTEIN TRANSLOCASE SUBUNIT SECF"/>
    <property type="match status" value="1"/>
</dbReference>
<dbReference type="InterPro" id="IPR022645">
    <property type="entry name" value="SecD/SecF_bac"/>
</dbReference>
<dbReference type="Gene3D" id="1.20.1640.10">
    <property type="entry name" value="Multidrug efflux transporter AcrB transmembrane domain"/>
    <property type="match status" value="1"/>
</dbReference>
<evidence type="ECO:0000256" key="5">
    <source>
        <dbReference type="ARBA" id="ARBA00022927"/>
    </source>
</evidence>
<dbReference type="InterPro" id="IPR055344">
    <property type="entry name" value="SecD_SecF_C_bact"/>
</dbReference>
<organism evidence="11 12">
    <name type="scientific">Candidatus Segetimicrobium genomatis</name>
    <dbReference type="NCBI Taxonomy" id="2569760"/>
    <lineage>
        <taxon>Bacteria</taxon>
        <taxon>Bacillati</taxon>
        <taxon>Candidatus Sysuimicrobiota</taxon>
        <taxon>Candidatus Sysuimicrobiia</taxon>
        <taxon>Candidatus Sysuimicrobiales</taxon>
        <taxon>Candidatus Segetimicrobiaceae</taxon>
        <taxon>Candidatus Segetimicrobium</taxon>
    </lineage>
</organism>
<evidence type="ECO:0000256" key="8">
    <source>
        <dbReference type="ARBA" id="ARBA00023136"/>
    </source>
</evidence>
<proteinExistence type="inferred from homology"/>
<keyword evidence="5 9" id="KW-0653">Protein transport</keyword>
<comment type="similarity">
    <text evidence="9">Belongs to the SecD/SecF family. SecF subfamily.</text>
</comment>
<dbReference type="GO" id="GO:0043952">
    <property type="term" value="P:protein transport by the Sec complex"/>
    <property type="evidence" value="ECO:0007669"/>
    <property type="project" value="UniProtKB-UniRule"/>
</dbReference>
<evidence type="ECO:0000256" key="7">
    <source>
        <dbReference type="ARBA" id="ARBA00023010"/>
    </source>
</evidence>
<dbReference type="NCBIfam" id="TIGR00966">
    <property type="entry name" value="transloc_SecF"/>
    <property type="match status" value="1"/>
</dbReference>
<feature type="domain" description="Protein export membrane protein SecD/SecF C-terminal" evidence="10">
    <location>
        <begin position="122"/>
        <end position="297"/>
    </location>
</feature>
<evidence type="ECO:0000256" key="4">
    <source>
        <dbReference type="ARBA" id="ARBA00022692"/>
    </source>
</evidence>
<accession>A0A537LP42</accession>
<dbReference type="GO" id="GO:0015450">
    <property type="term" value="F:protein-transporting ATPase activity"/>
    <property type="evidence" value="ECO:0007669"/>
    <property type="project" value="InterPro"/>
</dbReference>
<keyword evidence="8 9" id="KW-0472">Membrane</keyword>
<feature type="transmembrane region" description="Helical" evidence="9">
    <location>
        <begin position="241"/>
        <end position="262"/>
    </location>
</feature>
<feature type="transmembrane region" description="Helical" evidence="9">
    <location>
        <begin position="274"/>
        <end position="296"/>
    </location>
</feature>
<keyword evidence="7 9" id="KW-0811">Translocation</keyword>
<dbReference type="GO" id="GO:0006605">
    <property type="term" value="P:protein targeting"/>
    <property type="evidence" value="ECO:0007669"/>
    <property type="project" value="UniProtKB-UniRule"/>
</dbReference>
<comment type="function">
    <text evidence="9">Part of the Sec protein translocase complex. Interacts with the SecYEG preprotein conducting channel. SecDF uses the proton motive force (PMF) to complete protein translocation after the ATP-dependent function of SecA.</text>
</comment>
<keyword evidence="4 9" id="KW-0812">Transmembrane</keyword>
<dbReference type="EMBL" id="VBAI01000147">
    <property type="protein sequence ID" value="TMJ09788.1"/>
    <property type="molecule type" value="Genomic_DNA"/>
</dbReference>
<dbReference type="NCBIfam" id="TIGR00916">
    <property type="entry name" value="2A0604s01"/>
    <property type="match status" value="1"/>
</dbReference>